<dbReference type="AlphaFoldDB" id="A0A398DSD4"/>
<dbReference type="PANTHER" id="PTHR47019">
    <property type="entry name" value="LIPID II FLIPPASE MURJ"/>
    <property type="match status" value="1"/>
</dbReference>
<comment type="similarity">
    <text evidence="9">Belongs to the MurJ/MviN family.</text>
</comment>
<dbReference type="Proteomes" id="UP000266042">
    <property type="component" value="Unassembled WGS sequence"/>
</dbReference>
<comment type="function">
    <text evidence="8">Involved in peptidoglycan biosynthesis. Transports lipid-linked peptidoglycan precursors from the inner to the outer leaflet of the cytoplasmic membrane.</text>
</comment>
<keyword evidence="6 10" id="KW-1133">Transmembrane helix</keyword>
<evidence type="ECO:0000256" key="1">
    <source>
        <dbReference type="ARBA" id="ARBA00004651"/>
    </source>
</evidence>
<accession>A0A398DSD4</accession>
<feature type="transmembrane region" description="Helical" evidence="10">
    <location>
        <begin position="27"/>
        <end position="45"/>
    </location>
</feature>
<dbReference type="InterPro" id="IPR004268">
    <property type="entry name" value="MurJ"/>
</dbReference>
<dbReference type="PANTHER" id="PTHR47019:SF1">
    <property type="entry name" value="LIPID II FLIPPASE MURJ"/>
    <property type="match status" value="1"/>
</dbReference>
<proteinExistence type="inferred from homology"/>
<dbReference type="EMBL" id="QXIW01000014">
    <property type="protein sequence ID" value="RIE14154.1"/>
    <property type="molecule type" value="Genomic_DNA"/>
</dbReference>
<dbReference type="GO" id="GO:0034204">
    <property type="term" value="P:lipid translocation"/>
    <property type="evidence" value="ECO:0007669"/>
    <property type="project" value="TreeGrafter"/>
</dbReference>
<evidence type="ECO:0000256" key="2">
    <source>
        <dbReference type="ARBA" id="ARBA00022475"/>
    </source>
</evidence>
<evidence type="ECO:0008006" key="13">
    <source>
        <dbReference type="Google" id="ProtNLM"/>
    </source>
</evidence>
<keyword evidence="2" id="KW-1003">Cell membrane</keyword>
<dbReference type="GO" id="GO:0005886">
    <property type="term" value="C:plasma membrane"/>
    <property type="evidence" value="ECO:0007669"/>
    <property type="project" value="UniProtKB-SubCell"/>
</dbReference>
<comment type="subcellular location">
    <subcellularLocation>
        <location evidence="1">Cell membrane</location>
        <topology evidence="1">Multi-pass membrane protein</topology>
    </subcellularLocation>
</comment>
<keyword evidence="5" id="KW-0573">Peptidoglycan synthesis</keyword>
<feature type="transmembrane region" description="Helical" evidence="10">
    <location>
        <begin position="150"/>
        <end position="170"/>
    </location>
</feature>
<keyword evidence="3 10" id="KW-0812">Transmembrane</keyword>
<evidence type="ECO:0000256" key="9">
    <source>
        <dbReference type="ARBA" id="ARBA00061532"/>
    </source>
</evidence>
<dbReference type="GO" id="GO:0015648">
    <property type="term" value="F:lipid-linked peptidoglycan transporter activity"/>
    <property type="evidence" value="ECO:0007669"/>
    <property type="project" value="TreeGrafter"/>
</dbReference>
<reference evidence="11 12" key="1">
    <citation type="submission" date="2018-09" db="EMBL/GenBank/DDBJ databases">
        <title>Discovery and Ecogenomic Context for Candidatus Cryosericales, a Global Caldiserica Order Active in Thawing Permafrost.</title>
        <authorList>
            <person name="Martinez M.A."/>
            <person name="Woodcroft B.J."/>
            <person name="Ignacio Espinoza J.C."/>
            <person name="Zayed A."/>
            <person name="Singleton C.M."/>
            <person name="Boyd J."/>
            <person name="Li Y.-F."/>
            <person name="Purvine S."/>
            <person name="Maughan H."/>
            <person name="Hodgkins S.B."/>
            <person name="Anderson D."/>
            <person name="Sederholm M."/>
            <person name="Temperton B."/>
            <person name="Saleska S.R."/>
            <person name="Tyson G.W."/>
            <person name="Rich V.I."/>
        </authorList>
    </citation>
    <scope>NUCLEOTIDE SEQUENCE [LARGE SCALE GENOMIC DNA]</scope>
    <source>
        <strain evidence="11 12">SMC3</strain>
    </source>
</reference>
<feature type="non-terminal residue" evidence="11">
    <location>
        <position position="232"/>
    </location>
</feature>
<evidence type="ECO:0000313" key="11">
    <source>
        <dbReference type="EMBL" id="RIE14154.1"/>
    </source>
</evidence>
<evidence type="ECO:0000256" key="5">
    <source>
        <dbReference type="ARBA" id="ARBA00022984"/>
    </source>
</evidence>
<dbReference type="GO" id="GO:0009252">
    <property type="term" value="P:peptidoglycan biosynthetic process"/>
    <property type="evidence" value="ECO:0007669"/>
    <property type="project" value="UniProtKB-KW"/>
</dbReference>
<evidence type="ECO:0000256" key="4">
    <source>
        <dbReference type="ARBA" id="ARBA00022960"/>
    </source>
</evidence>
<evidence type="ECO:0000256" key="10">
    <source>
        <dbReference type="SAM" id="Phobius"/>
    </source>
</evidence>
<comment type="caution">
    <text evidence="11">The sequence shown here is derived from an EMBL/GenBank/DDBJ whole genome shotgun (WGS) entry which is preliminary data.</text>
</comment>
<dbReference type="PRINTS" id="PR01806">
    <property type="entry name" value="VIRFACTRMVIN"/>
</dbReference>
<evidence type="ECO:0000256" key="8">
    <source>
        <dbReference type="ARBA" id="ARBA00060041"/>
    </source>
</evidence>
<evidence type="ECO:0000256" key="3">
    <source>
        <dbReference type="ARBA" id="ARBA00022692"/>
    </source>
</evidence>
<dbReference type="RefSeq" id="WP_207799636.1">
    <property type="nucleotide sequence ID" value="NZ_QXIW01000014.1"/>
</dbReference>
<sequence>MVDEHQQQAAAEDTRSRGHRLLRRQSVAQAAVFLSIVTLLSKFIGFARDAIVAHNWGATGVTDAFLIGMMIPSVLLGIVSIGLSTLIVPWYIAHRKNDPARAHELVNQVTFVWGMAFLIVSTLVLIWAPQLVHLFAPSFTGSRYDLAVKVTRLLVPMGFFNVMTGLVTGLSQAEGQFLIPLLSNVFGNVLLVGCLLFFSSPLGIQSYSLGLTVMSVVGFAPIVWFLLSRRGF</sequence>
<evidence type="ECO:0000256" key="6">
    <source>
        <dbReference type="ARBA" id="ARBA00022989"/>
    </source>
</evidence>
<feature type="transmembrane region" description="Helical" evidence="10">
    <location>
        <begin position="177"/>
        <end position="198"/>
    </location>
</feature>
<keyword evidence="4" id="KW-0133">Cell shape</keyword>
<protein>
    <recommendedName>
        <fullName evidence="13">Murein biosynthesis integral membrane protein MurJ</fullName>
    </recommendedName>
</protein>
<organism evidence="11 12">
    <name type="scientific">Candidatus Cryosericum hinesii</name>
    <dbReference type="NCBI Taxonomy" id="2290915"/>
    <lineage>
        <taxon>Bacteria</taxon>
        <taxon>Pseudomonadati</taxon>
        <taxon>Caldisericota/Cryosericota group</taxon>
        <taxon>Candidatus Cryosericota</taxon>
        <taxon>Candidatus Cryosericia</taxon>
        <taxon>Candidatus Cryosericales</taxon>
        <taxon>Candidatus Cryosericaceae</taxon>
        <taxon>Candidatus Cryosericum</taxon>
    </lineage>
</organism>
<feature type="transmembrane region" description="Helical" evidence="10">
    <location>
        <begin position="105"/>
        <end position="130"/>
    </location>
</feature>
<gene>
    <name evidence="11" type="ORF">SMC3_02535</name>
</gene>
<evidence type="ECO:0000313" key="12">
    <source>
        <dbReference type="Proteomes" id="UP000266042"/>
    </source>
</evidence>
<dbReference type="InterPro" id="IPR051050">
    <property type="entry name" value="Lipid_II_flippase_MurJ/MviN"/>
</dbReference>
<name>A0A398DSD4_9BACT</name>
<dbReference type="Pfam" id="PF03023">
    <property type="entry name" value="MurJ"/>
    <property type="match status" value="1"/>
</dbReference>
<keyword evidence="7 10" id="KW-0472">Membrane</keyword>
<feature type="transmembrane region" description="Helical" evidence="10">
    <location>
        <begin position="65"/>
        <end position="93"/>
    </location>
</feature>
<evidence type="ECO:0000256" key="7">
    <source>
        <dbReference type="ARBA" id="ARBA00023136"/>
    </source>
</evidence>
<feature type="transmembrane region" description="Helical" evidence="10">
    <location>
        <begin position="204"/>
        <end position="227"/>
    </location>
</feature>
<dbReference type="GO" id="GO:0008360">
    <property type="term" value="P:regulation of cell shape"/>
    <property type="evidence" value="ECO:0007669"/>
    <property type="project" value="UniProtKB-KW"/>
</dbReference>